<dbReference type="Gene3D" id="3.30.70.1230">
    <property type="entry name" value="Nucleotide cyclase"/>
    <property type="match status" value="1"/>
</dbReference>
<dbReference type="Pfam" id="PF13191">
    <property type="entry name" value="AAA_16"/>
    <property type="match status" value="1"/>
</dbReference>
<organism evidence="9 10">
    <name type="scientific">Streptomyces coffeae</name>
    <dbReference type="NCBI Taxonomy" id="621382"/>
    <lineage>
        <taxon>Bacteria</taxon>
        <taxon>Bacillati</taxon>
        <taxon>Actinomycetota</taxon>
        <taxon>Actinomycetes</taxon>
        <taxon>Kitasatosporales</taxon>
        <taxon>Streptomycetaceae</taxon>
        <taxon>Streptomyces</taxon>
    </lineage>
</organism>
<sequence length="955" mass="100200">MDGSESGMKFRVLGPLAVLDRDGPVRLSGIKQRAALGYLLLHPNDVVATSTLLAALWTGRPPPTARKMLQNAISGLRGLLPGGGSARGPMLLTHAPGYLLRVHTDDLDLTAYEAMVKAGRAQLAAGSWPAGAKHLRAALDLWRGPVLADLTAAGTDWPELTAIQQARLTAQEDAVEADLACGRHHEVVRELQTLVETEPLRERLCAVLMLSLYRCGRQVDALEVYRRTRTELAEQLGLEPGRGLRDMERAILEHDPVLFRPDALSILARTDEATREGTSAGLSMSSGAVARPPAPLSISPAMVSPPPDALARAPLSISPAAVSPPPDALARPRATNSRPAAEPWATQAPAASGTAGTGLTEQHKQLSMLLVRAKAGEAPRGAGPQDSFPPSSGLTATIREEIERHGGKVSGVLGPVTFALFGVPRTREDDAVRAVQAGLALRERLGARGPGASGPGRGTAPLVQVAVATGDVLVTCAADGSGAIPVVSGSVPESCMELLETVPPGGIRVCSATRTSSERAIAYEPGRAQGKKPGKVPGKQPGNEPGGGSEPVAVRAEHPPSDALVPLVERGREVEQLRGLLGDVWRRRRPHFLTVLGEPGMGKSRLASELALLAAHAPEGFAVLTGHSSWADQGAPLSALAPIVSAAAGVEPGDSAAVRDEKLARTVHGLFGTGETGTWIAARLCALLRPPGVAPPSDLVAASEAARRFLAEIAAQRPLLVVFDDVHRAGEPLLDFIESLADTAGPVPMFVAVTARPELLDVRPGWGGGKRDALTLTLDPLSTSGTATLVAALLARDGTTLSGAPLEDLVARIGGNPLFAVEYVRTLREQSPPGSSVPPVPHHVHRVLASWVDTLPPDAKAVLFNASALNDVFCAEDIAAVGYGSQDQAARWLDHLEKRDFLRRSRYGSASGEAQYAFRYATTRSVVDALMSRPVREDHRRRAAARSGPAADLTA</sequence>
<evidence type="ECO:0000256" key="6">
    <source>
        <dbReference type="SAM" id="MobiDB-lite"/>
    </source>
</evidence>
<dbReference type="PANTHER" id="PTHR35807:SF1">
    <property type="entry name" value="TRANSCRIPTIONAL REGULATOR REDD"/>
    <property type="match status" value="1"/>
</dbReference>
<dbReference type="InterPro" id="IPR027417">
    <property type="entry name" value="P-loop_NTPase"/>
</dbReference>
<dbReference type="Gene3D" id="1.25.40.10">
    <property type="entry name" value="Tetratricopeptide repeat domain"/>
    <property type="match status" value="1"/>
</dbReference>
<dbReference type="RefSeq" id="WP_201883237.1">
    <property type="nucleotide sequence ID" value="NZ_JAERRF010000055.1"/>
</dbReference>
<name>A0ABS1NRS4_9ACTN</name>
<dbReference type="InterPro" id="IPR041664">
    <property type="entry name" value="AAA_16"/>
</dbReference>
<reference evidence="9 10" key="1">
    <citation type="submission" date="2021-01" db="EMBL/GenBank/DDBJ databases">
        <title>WGS of actinomycetes isolated from Thailand.</title>
        <authorList>
            <person name="Thawai C."/>
        </authorList>
    </citation>
    <scope>NUCLEOTIDE SEQUENCE [LARGE SCALE GENOMIC DNA]</scope>
    <source>
        <strain evidence="9 10">CA1R205</strain>
    </source>
</reference>
<dbReference type="Gene3D" id="1.10.10.10">
    <property type="entry name" value="Winged helix-like DNA-binding domain superfamily/Winged helix DNA-binding domain"/>
    <property type="match status" value="1"/>
</dbReference>
<gene>
    <name evidence="9" type="ORF">JK363_39890</name>
</gene>
<dbReference type="SMART" id="SM00862">
    <property type="entry name" value="Trans_reg_C"/>
    <property type="match status" value="1"/>
</dbReference>
<feature type="region of interest" description="Disordered" evidence="6">
    <location>
        <begin position="317"/>
        <end position="359"/>
    </location>
</feature>
<comment type="caution">
    <text evidence="9">The sequence shown here is derived from an EMBL/GenBank/DDBJ whole genome shotgun (WGS) entry which is preliminary data.</text>
</comment>
<feature type="domain" description="OmpR/PhoB-type" evidence="7">
    <location>
        <begin position="22"/>
        <end position="100"/>
    </location>
</feature>
<dbReference type="SUPFAM" id="SSF55073">
    <property type="entry name" value="Nucleotide cyclase"/>
    <property type="match status" value="1"/>
</dbReference>
<dbReference type="InterPro" id="IPR016032">
    <property type="entry name" value="Sig_transdc_resp-reg_C-effctor"/>
</dbReference>
<dbReference type="SUPFAM" id="SSF46894">
    <property type="entry name" value="C-terminal effector domain of the bipartite response regulators"/>
    <property type="match status" value="1"/>
</dbReference>
<dbReference type="SMART" id="SM01043">
    <property type="entry name" value="BTAD"/>
    <property type="match status" value="1"/>
</dbReference>
<dbReference type="SUPFAM" id="SSF52540">
    <property type="entry name" value="P-loop containing nucleoside triphosphate hydrolases"/>
    <property type="match status" value="1"/>
</dbReference>
<proteinExistence type="inferred from homology"/>
<evidence type="ECO:0000259" key="8">
    <source>
        <dbReference type="SMART" id="SM01043"/>
    </source>
</evidence>
<evidence type="ECO:0000313" key="9">
    <source>
        <dbReference type="EMBL" id="MBL1102644.1"/>
    </source>
</evidence>
<feature type="region of interest" description="Disordered" evidence="6">
    <location>
        <begin position="518"/>
        <end position="560"/>
    </location>
</feature>
<dbReference type="EMBL" id="JAERRF010000055">
    <property type="protein sequence ID" value="MBL1102644.1"/>
    <property type="molecule type" value="Genomic_DNA"/>
</dbReference>
<keyword evidence="5" id="KW-0804">Transcription</keyword>
<keyword evidence="2" id="KW-0902">Two-component regulatory system</keyword>
<accession>A0ABS1NRS4</accession>
<comment type="similarity">
    <text evidence="1">Belongs to the AfsR/DnrI/RedD regulatory family.</text>
</comment>
<dbReference type="InterPro" id="IPR001867">
    <property type="entry name" value="OmpR/PhoB-type_DNA-bd"/>
</dbReference>
<feature type="domain" description="Bacterial transcriptional activator" evidence="8">
    <location>
        <begin position="107"/>
        <end position="252"/>
    </location>
</feature>
<evidence type="ECO:0000313" key="10">
    <source>
        <dbReference type="Proteomes" id="UP000634229"/>
    </source>
</evidence>
<dbReference type="InterPro" id="IPR051677">
    <property type="entry name" value="AfsR-DnrI-RedD_regulator"/>
</dbReference>
<feature type="compositionally biased region" description="Low complexity" evidence="6">
    <location>
        <begin position="339"/>
        <end position="351"/>
    </location>
</feature>
<evidence type="ECO:0000256" key="2">
    <source>
        <dbReference type="ARBA" id="ARBA00023012"/>
    </source>
</evidence>
<evidence type="ECO:0000256" key="4">
    <source>
        <dbReference type="ARBA" id="ARBA00023125"/>
    </source>
</evidence>
<dbReference type="InterPro" id="IPR005158">
    <property type="entry name" value="BTAD"/>
</dbReference>
<dbReference type="PANTHER" id="PTHR35807">
    <property type="entry name" value="TRANSCRIPTIONAL REGULATOR REDD-RELATED"/>
    <property type="match status" value="1"/>
</dbReference>
<protein>
    <submittedName>
        <fullName evidence="9">AAA family ATPase</fullName>
    </submittedName>
</protein>
<evidence type="ECO:0000259" key="7">
    <source>
        <dbReference type="SMART" id="SM00862"/>
    </source>
</evidence>
<keyword evidence="4" id="KW-0238">DNA-binding</keyword>
<dbReference type="InterPro" id="IPR036388">
    <property type="entry name" value="WH-like_DNA-bd_sf"/>
</dbReference>
<dbReference type="Gene3D" id="3.40.50.300">
    <property type="entry name" value="P-loop containing nucleotide triphosphate hydrolases"/>
    <property type="match status" value="1"/>
</dbReference>
<dbReference type="InterPro" id="IPR011990">
    <property type="entry name" value="TPR-like_helical_dom_sf"/>
</dbReference>
<evidence type="ECO:0000256" key="1">
    <source>
        <dbReference type="ARBA" id="ARBA00005820"/>
    </source>
</evidence>
<dbReference type="InterPro" id="IPR029787">
    <property type="entry name" value="Nucleotide_cyclase"/>
</dbReference>
<dbReference type="CDD" id="cd15831">
    <property type="entry name" value="BTAD"/>
    <property type="match status" value="1"/>
</dbReference>
<keyword evidence="3" id="KW-0805">Transcription regulation</keyword>
<evidence type="ECO:0000256" key="5">
    <source>
        <dbReference type="ARBA" id="ARBA00023163"/>
    </source>
</evidence>
<keyword evidence="10" id="KW-1185">Reference proteome</keyword>
<evidence type="ECO:0000256" key="3">
    <source>
        <dbReference type="ARBA" id="ARBA00023015"/>
    </source>
</evidence>
<dbReference type="Proteomes" id="UP000634229">
    <property type="component" value="Unassembled WGS sequence"/>
</dbReference>
<dbReference type="Pfam" id="PF03704">
    <property type="entry name" value="BTAD"/>
    <property type="match status" value="1"/>
</dbReference>
<dbReference type="SUPFAM" id="SSF48452">
    <property type="entry name" value="TPR-like"/>
    <property type="match status" value="1"/>
</dbReference>